<dbReference type="EMBL" id="FJ174691">
    <property type="protein sequence ID" value="ACI12464.1"/>
    <property type="molecule type" value="Genomic_DNA"/>
</dbReference>
<reference evidence="1 2" key="1">
    <citation type="submission" date="2008-09" db="EMBL/GenBank/DDBJ databases">
        <authorList>
            <person name="Tantoco A.T."/>
            <person name="Edgar R.H."/>
            <person name="Ko C."/>
            <person name="Chambers R.A."/>
            <person name="Jacobs-Sera D."/>
            <person name="Hendrix R.W."/>
            <person name="Hatfull G.F."/>
        </authorList>
    </citation>
    <scope>NUCLEOTIDE SEQUENCE [LARGE SCALE GENOMIC DNA]</scope>
</reference>
<dbReference type="RefSeq" id="YP_002242105.1">
    <property type="nucleotide sequence ID" value="NC_011292.1"/>
</dbReference>
<sequence>MIMGYSSGRYEVQISYGFAHRGGIRINDSDPWKNVAESTMNRYVRDVRAYASGHADHINDVTNGSTGERLITAYHWVNGFENVRQLRIRKLF</sequence>
<keyword evidence="2" id="KW-1185">Reference proteome</keyword>
<dbReference type="GeneID" id="6940750"/>
<protein>
    <submittedName>
        <fullName evidence="1">Uncharacterized protein</fullName>
    </submittedName>
</protein>
<evidence type="ECO:0000313" key="2">
    <source>
        <dbReference type="Proteomes" id="UP000002183"/>
    </source>
</evidence>
<evidence type="ECO:0000313" key="1">
    <source>
        <dbReference type="EMBL" id="ACI12464.1"/>
    </source>
</evidence>
<dbReference type="Proteomes" id="UP000002183">
    <property type="component" value="Segment"/>
</dbReference>
<gene>
    <name evidence="1" type="primary">48</name>
    <name evidence="1" type="ORF">KONSTANTINE_48</name>
</gene>
<dbReference type="KEGG" id="vg:6940750"/>
<proteinExistence type="predicted"/>
<name>B5U518_9CAUD</name>
<accession>B5U518</accession>
<organism evidence="1 2">
    <name type="scientific">Mycobacterium phage Konstantine</name>
    <dbReference type="NCBI Taxonomy" id="563121"/>
    <lineage>
        <taxon>Viruses</taxon>
        <taxon>Duplodnaviria</taxon>
        <taxon>Heunggongvirae</taxon>
        <taxon>Uroviricota</taxon>
        <taxon>Caudoviricetes</taxon>
        <taxon>Konstantinevirus</taxon>
        <taxon>Konstantinevirus konstantine</taxon>
    </lineage>
</organism>